<dbReference type="EMBL" id="LNYC01000029">
    <property type="protein sequence ID" value="KTD01201.1"/>
    <property type="molecule type" value="Genomic_DNA"/>
</dbReference>
<keyword evidence="4 6" id="KW-0630">Potassium</keyword>
<dbReference type="InterPro" id="IPR006073">
    <property type="entry name" value="GTP-bd"/>
</dbReference>
<dbReference type="NCBIfam" id="TIGR00231">
    <property type="entry name" value="small_GTP"/>
    <property type="match status" value="1"/>
</dbReference>
<feature type="binding site" evidence="6">
    <location>
        <position position="247"/>
    </location>
    <ligand>
        <name>K(+)</name>
        <dbReference type="ChEBI" id="CHEBI:29103"/>
    </ligand>
</feature>
<dbReference type="InterPro" id="IPR025867">
    <property type="entry name" value="MnmE_helical"/>
</dbReference>
<feature type="binding site" evidence="6">
    <location>
        <position position="245"/>
    </location>
    <ligand>
        <name>K(+)</name>
        <dbReference type="ChEBI" id="CHEBI:29103"/>
    </ligand>
</feature>
<feature type="binding site" evidence="6">
    <location>
        <position position="444"/>
    </location>
    <ligand>
        <name>(6S)-5-formyl-5,6,7,8-tetrahydrofolate</name>
        <dbReference type="ChEBI" id="CHEBI:57457"/>
    </ligand>
</feature>
<dbReference type="PATRIC" id="fig|45065.4.peg.907"/>
<dbReference type="GO" id="GO:0030488">
    <property type="term" value="P:tRNA methylation"/>
    <property type="evidence" value="ECO:0007669"/>
    <property type="project" value="TreeGrafter"/>
</dbReference>
<sequence>MEPRDTIVATATPPGRGGVGIVRVSGEKALSIGAALSGSSSLPIRTAHYCTFTTRTGEPIDEGLLLAFKAPHSFTGEHVVEFQCHGSPMVMDALIQACLIDGARLARPGEFSERAFLNGKMDLAQAEAVADLIDAHSQTAARMALRSLQGDFSKAVSLLDEKIVYLRLYVEASIDFPEEEIDFLGDGKVAALLDEIFTLFNELRAKTAQGALVREGFTVVIAGAPNAGKSTLINRLAGQEVAIVTDVAGTTRDVMRERILLSGIPVQVVDTAGLRESTDVVEQEGIRRAWQEVARADCVLHVQDVNATTEHTLQAALQNALPENVPILQVFNKVDVCTQNPHPKGIAISAKTGEGMEQLIEAILSCIGYQPLEGQFLARRRHLDALDRTHAHLESGKHALHHLRAGELLAEDLRLAHQALGEITGQCSADELLGKIFASFCIGK</sequence>
<proteinExistence type="inferred from homology"/>
<keyword evidence="6" id="KW-0378">Hydrolase</keyword>
<dbReference type="GO" id="GO:0003924">
    <property type="term" value="F:GTPase activity"/>
    <property type="evidence" value="ECO:0007669"/>
    <property type="project" value="UniProtKB-UniRule"/>
</dbReference>
<reference evidence="8 9" key="1">
    <citation type="submission" date="2015-11" db="EMBL/GenBank/DDBJ databases">
        <title>Genomic analysis of 38 Legionella species identifies large and diverse effector repertoires.</title>
        <authorList>
            <person name="Burstein D."/>
            <person name="Amaro F."/>
            <person name="Zusman T."/>
            <person name="Lifshitz Z."/>
            <person name="Cohen O."/>
            <person name="Gilbert J.A."/>
            <person name="Pupko T."/>
            <person name="Shuman H.A."/>
            <person name="Segal G."/>
        </authorList>
    </citation>
    <scope>NUCLEOTIDE SEQUENCE [LARGE SCALE GENOMIC DNA]</scope>
    <source>
        <strain evidence="8 9">ATCC 49504</strain>
    </source>
</reference>
<organism evidence="8 9">
    <name type="scientific">Legionella geestiana</name>
    <dbReference type="NCBI Taxonomy" id="45065"/>
    <lineage>
        <taxon>Bacteria</taxon>
        <taxon>Pseudomonadati</taxon>
        <taxon>Pseudomonadota</taxon>
        <taxon>Gammaproteobacteria</taxon>
        <taxon>Legionellales</taxon>
        <taxon>Legionellaceae</taxon>
        <taxon>Legionella</taxon>
    </lineage>
</organism>
<dbReference type="InterPro" id="IPR027417">
    <property type="entry name" value="P-loop_NTPase"/>
</dbReference>
<comment type="function">
    <text evidence="6">Exhibits a very high intrinsic GTPase hydrolysis rate. Involved in the addition of a carboxymethylaminomethyl (cmnm) group at the wobble position (U34) of certain tRNAs, forming tRNA-cmnm(5)s(2)U34.</text>
</comment>
<feature type="binding site" evidence="6">
    <location>
        <position position="226"/>
    </location>
    <ligand>
        <name>K(+)</name>
        <dbReference type="ChEBI" id="CHEBI:29103"/>
    </ligand>
</feature>
<dbReference type="Proteomes" id="UP000054785">
    <property type="component" value="Unassembled WGS sequence"/>
</dbReference>
<dbReference type="GO" id="GO:0005829">
    <property type="term" value="C:cytosol"/>
    <property type="evidence" value="ECO:0007669"/>
    <property type="project" value="TreeGrafter"/>
</dbReference>
<evidence type="ECO:0000256" key="2">
    <source>
        <dbReference type="ARBA" id="ARBA00022694"/>
    </source>
</evidence>
<dbReference type="InterPro" id="IPR027266">
    <property type="entry name" value="TrmE/GcvT-like"/>
</dbReference>
<dbReference type="PANTHER" id="PTHR42714:SF2">
    <property type="entry name" value="TRNA MODIFICATION GTPASE GTPBP3, MITOCHONDRIAL"/>
    <property type="match status" value="1"/>
</dbReference>
<dbReference type="RefSeq" id="WP_028385805.1">
    <property type="nucleotide sequence ID" value="NZ_CAAAHN010000002.1"/>
</dbReference>
<feature type="binding site" evidence="6">
    <location>
        <position position="230"/>
    </location>
    <ligand>
        <name>Mg(2+)</name>
        <dbReference type="ChEBI" id="CHEBI:18420"/>
    </ligand>
</feature>
<dbReference type="AlphaFoldDB" id="A0A0W0U093"/>
<dbReference type="NCBIfam" id="NF003661">
    <property type="entry name" value="PRK05291.1-3"/>
    <property type="match status" value="1"/>
</dbReference>
<feature type="binding site" evidence="6">
    <location>
        <position position="120"/>
    </location>
    <ligand>
        <name>(6S)-5-formyl-5,6,7,8-tetrahydrofolate</name>
        <dbReference type="ChEBI" id="CHEBI:57457"/>
    </ligand>
</feature>
<name>A0A0W0U093_9GAMM</name>
<comment type="subunit">
    <text evidence="6">Homodimer. Heterotetramer of two MnmE and two MnmG subunits.</text>
</comment>
<dbReference type="SUPFAM" id="SSF52540">
    <property type="entry name" value="P-loop containing nucleoside triphosphate hydrolases"/>
    <property type="match status" value="1"/>
</dbReference>
<dbReference type="HAMAP" id="MF_00379">
    <property type="entry name" value="GTPase_MnmE"/>
    <property type="match status" value="1"/>
</dbReference>
<dbReference type="InterPro" id="IPR004520">
    <property type="entry name" value="GTPase_MnmE"/>
</dbReference>
<keyword evidence="3 6" id="KW-0547">Nucleotide-binding</keyword>
<dbReference type="OrthoDB" id="9805918at2"/>
<dbReference type="Gene3D" id="3.30.1360.120">
    <property type="entry name" value="Probable tRNA modification gtpase trme, domain 1"/>
    <property type="match status" value="1"/>
</dbReference>
<comment type="caution">
    <text evidence="6">Lacks conserved residue(s) required for the propagation of feature annotation.</text>
</comment>
<comment type="caution">
    <text evidence="8">The sequence shown here is derived from an EMBL/GenBank/DDBJ whole genome shotgun (WGS) entry which is preliminary data.</text>
</comment>
<dbReference type="NCBIfam" id="TIGR00450">
    <property type="entry name" value="mnmE_trmE_thdF"/>
    <property type="match status" value="1"/>
</dbReference>
<protein>
    <recommendedName>
        <fullName evidence="6">tRNA modification GTPase MnmE</fullName>
        <ecNumber evidence="6">3.6.-.-</ecNumber>
    </recommendedName>
</protein>
<dbReference type="PANTHER" id="PTHR42714">
    <property type="entry name" value="TRNA MODIFICATION GTPASE GTPBP3"/>
    <property type="match status" value="1"/>
</dbReference>
<evidence type="ECO:0000256" key="6">
    <source>
        <dbReference type="HAMAP-Rule" id="MF_00379"/>
    </source>
</evidence>
<dbReference type="Pfam" id="PF10396">
    <property type="entry name" value="TrmE_N"/>
    <property type="match status" value="1"/>
</dbReference>
<feature type="binding site" evidence="6">
    <location>
        <position position="251"/>
    </location>
    <ligand>
        <name>Mg(2+)</name>
        <dbReference type="ChEBI" id="CHEBI:18420"/>
    </ligand>
</feature>
<dbReference type="InterPro" id="IPR005225">
    <property type="entry name" value="Small_GTP-bd"/>
</dbReference>
<feature type="binding site" evidence="6">
    <location>
        <begin position="270"/>
        <end position="273"/>
    </location>
    <ligand>
        <name>GTP</name>
        <dbReference type="ChEBI" id="CHEBI:37565"/>
    </ligand>
</feature>
<dbReference type="InterPro" id="IPR027368">
    <property type="entry name" value="MnmE_dom2"/>
</dbReference>
<comment type="cofactor">
    <cofactor evidence="6">
        <name>K(+)</name>
        <dbReference type="ChEBI" id="CHEBI:29103"/>
    </cofactor>
    <text evidence="6">Binds 1 potassium ion per subunit.</text>
</comment>
<evidence type="ECO:0000256" key="5">
    <source>
        <dbReference type="ARBA" id="ARBA00023134"/>
    </source>
</evidence>
<feature type="binding site" evidence="6">
    <location>
        <position position="23"/>
    </location>
    <ligand>
        <name>(6S)-5-formyl-5,6,7,8-tetrahydrofolate</name>
        <dbReference type="ChEBI" id="CHEBI:57457"/>
    </ligand>
</feature>
<dbReference type="InterPro" id="IPR018948">
    <property type="entry name" value="GTP-bd_TrmE_N"/>
</dbReference>
<evidence type="ECO:0000256" key="1">
    <source>
        <dbReference type="ARBA" id="ARBA00011043"/>
    </source>
</evidence>
<dbReference type="Gene3D" id="3.40.50.300">
    <property type="entry name" value="P-loop containing nucleotide triphosphate hydrolases"/>
    <property type="match status" value="1"/>
</dbReference>
<dbReference type="EC" id="3.6.-.-" evidence="6"/>
<keyword evidence="6" id="KW-0460">Magnesium</keyword>
<dbReference type="PROSITE" id="PS51709">
    <property type="entry name" value="G_TRME"/>
    <property type="match status" value="1"/>
</dbReference>
<dbReference type="CDD" id="cd04164">
    <property type="entry name" value="trmE"/>
    <property type="match status" value="1"/>
</dbReference>
<dbReference type="Gene3D" id="1.20.120.430">
    <property type="entry name" value="tRNA modification GTPase MnmE domain 2"/>
    <property type="match status" value="1"/>
</dbReference>
<dbReference type="GO" id="GO:0046872">
    <property type="term" value="F:metal ion binding"/>
    <property type="evidence" value="ECO:0007669"/>
    <property type="project" value="UniProtKB-KW"/>
</dbReference>
<comment type="subcellular location">
    <subcellularLocation>
        <location evidence="6">Cytoplasm</location>
    </subcellularLocation>
</comment>
<feature type="binding site" evidence="6">
    <location>
        <begin position="245"/>
        <end position="251"/>
    </location>
    <ligand>
        <name>GTP</name>
        <dbReference type="ChEBI" id="CHEBI:37565"/>
    </ligand>
</feature>
<keyword evidence="5 6" id="KW-0342">GTP-binding</keyword>
<gene>
    <name evidence="6 8" type="primary">trmE</name>
    <name evidence="6" type="synonym">mnmE</name>
    <name evidence="8" type="ORF">Lgee_0845</name>
</gene>
<evidence type="ECO:0000313" key="8">
    <source>
        <dbReference type="EMBL" id="KTD01201.1"/>
    </source>
</evidence>
<accession>A0A0W0U093</accession>
<keyword evidence="9" id="KW-1185">Reference proteome</keyword>
<dbReference type="GO" id="GO:0002098">
    <property type="term" value="P:tRNA wobble uridine modification"/>
    <property type="evidence" value="ECO:0007669"/>
    <property type="project" value="TreeGrafter"/>
</dbReference>
<evidence type="ECO:0000313" key="9">
    <source>
        <dbReference type="Proteomes" id="UP000054785"/>
    </source>
</evidence>
<dbReference type="Pfam" id="PF01926">
    <property type="entry name" value="MMR_HSR1"/>
    <property type="match status" value="1"/>
</dbReference>
<keyword evidence="2 6" id="KW-0819">tRNA processing</keyword>
<keyword evidence="6" id="KW-0479">Metal-binding</keyword>
<comment type="similarity">
    <text evidence="1 6 7">Belongs to the TRAFAC class TrmE-Era-EngA-EngB-Septin-like GTPase superfamily. TrmE GTPase family.</text>
</comment>
<dbReference type="GO" id="GO:0005525">
    <property type="term" value="F:GTP binding"/>
    <property type="evidence" value="ECO:0007669"/>
    <property type="project" value="UniProtKB-UniRule"/>
</dbReference>
<dbReference type="InterPro" id="IPR031168">
    <property type="entry name" value="G_TrmE"/>
</dbReference>
<dbReference type="CDD" id="cd14858">
    <property type="entry name" value="TrmE_N"/>
    <property type="match status" value="1"/>
</dbReference>
<evidence type="ECO:0000256" key="7">
    <source>
        <dbReference type="RuleBase" id="RU003313"/>
    </source>
</evidence>
<feature type="binding site" evidence="6">
    <location>
        <begin position="226"/>
        <end position="231"/>
    </location>
    <ligand>
        <name>GTP</name>
        <dbReference type="ChEBI" id="CHEBI:37565"/>
    </ligand>
</feature>
<feature type="binding site" evidence="6">
    <location>
        <position position="81"/>
    </location>
    <ligand>
        <name>(6S)-5-formyl-5,6,7,8-tetrahydrofolate</name>
        <dbReference type="ChEBI" id="CHEBI:57457"/>
    </ligand>
</feature>
<evidence type="ECO:0000256" key="4">
    <source>
        <dbReference type="ARBA" id="ARBA00022958"/>
    </source>
</evidence>
<keyword evidence="6" id="KW-0963">Cytoplasm</keyword>
<dbReference type="STRING" id="45065.Lgee_0845"/>
<feature type="binding site" evidence="6">
    <location>
        <position position="250"/>
    </location>
    <ligand>
        <name>K(+)</name>
        <dbReference type="ChEBI" id="CHEBI:29103"/>
    </ligand>
</feature>
<evidence type="ECO:0000256" key="3">
    <source>
        <dbReference type="ARBA" id="ARBA00022741"/>
    </source>
</evidence>
<dbReference type="Pfam" id="PF12631">
    <property type="entry name" value="MnmE_helical"/>
    <property type="match status" value="1"/>
</dbReference>